<dbReference type="EMBL" id="MU006579">
    <property type="protein sequence ID" value="KAF2746088.1"/>
    <property type="molecule type" value="Genomic_DNA"/>
</dbReference>
<dbReference type="AlphaFoldDB" id="A0A6A6V671"/>
<feature type="region of interest" description="Disordered" evidence="1">
    <location>
        <begin position="55"/>
        <end position="140"/>
    </location>
</feature>
<reference evidence="2" key="1">
    <citation type="journal article" date="2020" name="Stud. Mycol.">
        <title>101 Dothideomycetes genomes: a test case for predicting lifestyles and emergence of pathogens.</title>
        <authorList>
            <person name="Haridas S."/>
            <person name="Albert R."/>
            <person name="Binder M."/>
            <person name="Bloem J."/>
            <person name="Labutti K."/>
            <person name="Salamov A."/>
            <person name="Andreopoulos B."/>
            <person name="Baker S."/>
            <person name="Barry K."/>
            <person name="Bills G."/>
            <person name="Bluhm B."/>
            <person name="Cannon C."/>
            <person name="Castanera R."/>
            <person name="Culley D."/>
            <person name="Daum C."/>
            <person name="Ezra D."/>
            <person name="Gonzalez J."/>
            <person name="Henrissat B."/>
            <person name="Kuo A."/>
            <person name="Liang C."/>
            <person name="Lipzen A."/>
            <person name="Lutzoni F."/>
            <person name="Magnuson J."/>
            <person name="Mondo S."/>
            <person name="Nolan M."/>
            <person name="Ohm R."/>
            <person name="Pangilinan J."/>
            <person name="Park H.-J."/>
            <person name="Ramirez L."/>
            <person name="Alfaro M."/>
            <person name="Sun H."/>
            <person name="Tritt A."/>
            <person name="Yoshinaga Y."/>
            <person name="Zwiers L.-H."/>
            <person name="Turgeon B."/>
            <person name="Goodwin S."/>
            <person name="Spatafora J."/>
            <person name="Crous P."/>
            <person name="Grigoriev I."/>
        </authorList>
    </citation>
    <scope>NUCLEOTIDE SEQUENCE</scope>
    <source>
        <strain evidence="2">CBS 119925</strain>
    </source>
</reference>
<feature type="compositionally biased region" description="Basic and acidic residues" evidence="1">
    <location>
        <begin position="89"/>
        <end position="101"/>
    </location>
</feature>
<protein>
    <submittedName>
        <fullName evidence="2">Uncharacterized protein</fullName>
    </submittedName>
</protein>
<dbReference type="OrthoDB" id="5330919at2759"/>
<gene>
    <name evidence="2" type="ORF">M011DRAFT_487603</name>
</gene>
<proteinExistence type="predicted"/>
<sequence length="600" mass="68139">MNPRHPSSDASSQFSDQIQPTSGGEPLTDYLRGRGVDPQSFRFADVSHYIDQDGYRYQIQRVGPTGSPPQHLRPPPPPPPKLSPPARIDGARPRITDRSRFAEGLSHPFPPVVSGQRLGRSEQSFSRPAEQLTNHEEHWRLSNATSITVPTNSGDSQAPMNQQMAELSISPTDTIYSTIDTHMWHRLGGDGPRLDFTPIYPRMHPPPTPKARPPSRAERIASPIMILGTSRSNTSIPHSVSNGIDLRTPILVMNSETSTTSGESLAIETETPGERLVLEMNLAVAMTLQSDFVHCTMRVFVNQGTDDMRFYIASEGFGNRNAQSFRFQRSNTSYVPIYGYSPSHVRMVCIRESLRRRKRTRRPNAEQSSDSEEGISIYCDFYQMQDLFTFQQALLDEEVFLDIERARYLKIYESGLHTRQIDAPRLQIWREGKSDKALFDDNMSHYTAGTMLSGPMKDRVAPTASRLMIYMGRSEEFITLFITDDVTLQEKGATKVALAATKYGLLRSRSGVQCYHATRNQLSASITLDKSGMQYNDQNQFTNYKSLEIEFENEQSKFSFVETWEKVLRARRRERRKLQSIQEEVSKEIYDGKTARKIVM</sequence>
<accession>A0A6A6V671</accession>
<organism evidence="2 3">
    <name type="scientific">Sporormia fimetaria CBS 119925</name>
    <dbReference type="NCBI Taxonomy" id="1340428"/>
    <lineage>
        <taxon>Eukaryota</taxon>
        <taxon>Fungi</taxon>
        <taxon>Dikarya</taxon>
        <taxon>Ascomycota</taxon>
        <taxon>Pezizomycotina</taxon>
        <taxon>Dothideomycetes</taxon>
        <taxon>Pleosporomycetidae</taxon>
        <taxon>Pleosporales</taxon>
        <taxon>Sporormiaceae</taxon>
        <taxon>Sporormia</taxon>
    </lineage>
</organism>
<evidence type="ECO:0000313" key="3">
    <source>
        <dbReference type="Proteomes" id="UP000799440"/>
    </source>
</evidence>
<keyword evidence="3" id="KW-1185">Reference proteome</keyword>
<evidence type="ECO:0000313" key="2">
    <source>
        <dbReference type="EMBL" id="KAF2746088.1"/>
    </source>
</evidence>
<name>A0A6A6V671_9PLEO</name>
<feature type="compositionally biased region" description="Polar residues" evidence="1">
    <location>
        <begin position="8"/>
        <end position="22"/>
    </location>
</feature>
<feature type="region of interest" description="Disordered" evidence="1">
    <location>
        <begin position="1"/>
        <end position="35"/>
    </location>
</feature>
<dbReference type="Proteomes" id="UP000799440">
    <property type="component" value="Unassembled WGS sequence"/>
</dbReference>
<feature type="compositionally biased region" description="Pro residues" evidence="1">
    <location>
        <begin position="71"/>
        <end position="83"/>
    </location>
</feature>
<evidence type="ECO:0000256" key="1">
    <source>
        <dbReference type="SAM" id="MobiDB-lite"/>
    </source>
</evidence>